<protein>
    <submittedName>
        <fullName evidence="7">DNA-binding XRE family transcriptional regulator</fullName>
    </submittedName>
</protein>
<evidence type="ECO:0000313" key="8">
    <source>
        <dbReference type="Proteomes" id="UP000277579"/>
    </source>
</evidence>
<keyword evidence="3 5" id="KW-1133">Transmembrane helix</keyword>
<name>A0A495MG31_9FLAO</name>
<dbReference type="Pfam" id="PF01381">
    <property type="entry name" value="HTH_3"/>
    <property type="match status" value="1"/>
</dbReference>
<dbReference type="Gene3D" id="1.10.260.40">
    <property type="entry name" value="lambda repressor-like DNA-binding domains"/>
    <property type="match status" value="1"/>
</dbReference>
<dbReference type="PROSITE" id="PS50943">
    <property type="entry name" value="HTH_CROC1"/>
    <property type="match status" value="1"/>
</dbReference>
<evidence type="ECO:0000256" key="2">
    <source>
        <dbReference type="ARBA" id="ARBA00022692"/>
    </source>
</evidence>
<feature type="transmembrane region" description="Helical" evidence="5">
    <location>
        <begin position="144"/>
        <end position="163"/>
    </location>
</feature>
<dbReference type="EMBL" id="RBLC01000001">
    <property type="protein sequence ID" value="RKS24981.1"/>
    <property type="molecule type" value="Genomic_DNA"/>
</dbReference>
<dbReference type="SMART" id="SM00530">
    <property type="entry name" value="HTH_XRE"/>
    <property type="match status" value="1"/>
</dbReference>
<dbReference type="AlphaFoldDB" id="A0A495MG31"/>
<dbReference type="InterPro" id="IPR010982">
    <property type="entry name" value="Lambda_DNA-bd_dom_sf"/>
</dbReference>
<keyword evidence="8" id="KW-1185">Reference proteome</keyword>
<dbReference type="InterPro" id="IPR019109">
    <property type="entry name" value="MamF_MmsF"/>
</dbReference>
<keyword evidence="2 5" id="KW-0812">Transmembrane</keyword>
<keyword evidence="7" id="KW-0238">DNA-binding</keyword>
<dbReference type="GO" id="GO:0003677">
    <property type="term" value="F:DNA binding"/>
    <property type="evidence" value="ECO:0007669"/>
    <property type="project" value="UniProtKB-KW"/>
</dbReference>
<evidence type="ECO:0000256" key="1">
    <source>
        <dbReference type="ARBA" id="ARBA00004141"/>
    </source>
</evidence>
<feature type="transmembrane region" description="Helical" evidence="5">
    <location>
        <begin position="111"/>
        <end position="132"/>
    </location>
</feature>
<evidence type="ECO:0000313" key="7">
    <source>
        <dbReference type="EMBL" id="RKS24981.1"/>
    </source>
</evidence>
<dbReference type="Proteomes" id="UP000277579">
    <property type="component" value="Unassembled WGS sequence"/>
</dbReference>
<feature type="transmembrane region" description="Helical" evidence="5">
    <location>
        <begin position="77"/>
        <end position="99"/>
    </location>
</feature>
<feature type="domain" description="HTH cro/C1-type" evidence="6">
    <location>
        <begin position="5"/>
        <end position="58"/>
    </location>
</feature>
<evidence type="ECO:0000259" key="6">
    <source>
        <dbReference type="PROSITE" id="PS50943"/>
    </source>
</evidence>
<reference evidence="7 8" key="1">
    <citation type="submission" date="2018-10" db="EMBL/GenBank/DDBJ databases">
        <title>Genomic Encyclopedia of Archaeal and Bacterial Type Strains, Phase II (KMG-II): from individual species to whole genera.</title>
        <authorList>
            <person name="Goeker M."/>
        </authorList>
    </citation>
    <scope>NUCLEOTIDE SEQUENCE [LARGE SCALE GENOMIC DNA]</scope>
    <source>
        <strain evidence="7 8">DSM 29537</strain>
    </source>
</reference>
<evidence type="ECO:0000256" key="4">
    <source>
        <dbReference type="ARBA" id="ARBA00023136"/>
    </source>
</evidence>
<dbReference type="InterPro" id="IPR001387">
    <property type="entry name" value="Cro/C1-type_HTH"/>
</dbReference>
<keyword evidence="4 5" id="KW-0472">Membrane</keyword>
<accession>A0A495MG31</accession>
<dbReference type="RefSeq" id="WP_121374429.1">
    <property type="nucleotide sequence ID" value="NZ_RBLC01000001.1"/>
</dbReference>
<proteinExistence type="predicted"/>
<sequence>MTNKVSIYRQKLQLTQSELAEKSGVSLRTIQRIESGSPLKGFTLKNLAKSLDIAPEDLIEIPKAEAPENWSLDKAKLINITALSFIILPFGNIIFPSILTFRNSGAETKKIGREIIGFQIVWTIINSFLLIISPFVQKLLSTKIPIILVVLLVSLLTNTYIIIRNSIELNKNQRLYISLKNNIL</sequence>
<dbReference type="CDD" id="cd00093">
    <property type="entry name" value="HTH_XRE"/>
    <property type="match status" value="1"/>
</dbReference>
<evidence type="ECO:0000256" key="5">
    <source>
        <dbReference type="SAM" id="Phobius"/>
    </source>
</evidence>
<organism evidence="7 8">
    <name type="scientific">Flavobacterium endophyticum</name>
    <dbReference type="NCBI Taxonomy" id="1540163"/>
    <lineage>
        <taxon>Bacteria</taxon>
        <taxon>Pseudomonadati</taxon>
        <taxon>Bacteroidota</taxon>
        <taxon>Flavobacteriia</taxon>
        <taxon>Flavobacteriales</taxon>
        <taxon>Flavobacteriaceae</taxon>
        <taxon>Flavobacterium</taxon>
    </lineage>
</organism>
<comment type="subcellular location">
    <subcellularLocation>
        <location evidence="1">Membrane</location>
        <topology evidence="1">Multi-pass membrane protein</topology>
    </subcellularLocation>
</comment>
<dbReference type="Pfam" id="PF09685">
    <property type="entry name" value="MamF_MmsF"/>
    <property type="match status" value="1"/>
</dbReference>
<dbReference type="OrthoDB" id="1357763at2"/>
<comment type="caution">
    <text evidence="7">The sequence shown here is derived from an EMBL/GenBank/DDBJ whole genome shotgun (WGS) entry which is preliminary data.</text>
</comment>
<dbReference type="SUPFAM" id="SSF47413">
    <property type="entry name" value="lambda repressor-like DNA-binding domains"/>
    <property type="match status" value="1"/>
</dbReference>
<gene>
    <name evidence="7" type="ORF">CLV94_0003</name>
</gene>
<evidence type="ECO:0000256" key="3">
    <source>
        <dbReference type="ARBA" id="ARBA00022989"/>
    </source>
</evidence>